<proteinExistence type="predicted"/>
<accession>A0A6A4GU91</accession>
<sequence length="64" mass="7464">MLAAYQAEFDALQIKEEQDAFLECMKKIQSEIWLHIISCVYWEAHRDAAHEYPSSSLVFTSILD</sequence>
<keyword evidence="2" id="KW-1185">Reference proteome</keyword>
<organism evidence="1 2">
    <name type="scientific">Gymnopus androsaceus JB14</name>
    <dbReference type="NCBI Taxonomy" id="1447944"/>
    <lineage>
        <taxon>Eukaryota</taxon>
        <taxon>Fungi</taxon>
        <taxon>Dikarya</taxon>
        <taxon>Basidiomycota</taxon>
        <taxon>Agaricomycotina</taxon>
        <taxon>Agaricomycetes</taxon>
        <taxon>Agaricomycetidae</taxon>
        <taxon>Agaricales</taxon>
        <taxon>Marasmiineae</taxon>
        <taxon>Omphalotaceae</taxon>
        <taxon>Gymnopus</taxon>
    </lineage>
</organism>
<dbReference type="AlphaFoldDB" id="A0A6A4GU91"/>
<dbReference type="Proteomes" id="UP000799118">
    <property type="component" value="Unassembled WGS sequence"/>
</dbReference>
<evidence type="ECO:0000313" key="1">
    <source>
        <dbReference type="EMBL" id="KAE9389341.1"/>
    </source>
</evidence>
<evidence type="ECO:0000313" key="2">
    <source>
        <dbReference type="Proteomes" id="UP000799118"/>
    </source>
</evidence>
<gene>
    <name evidence="1" type="ORF">BT96DRAFT_1003335</name>
</gene>
<dbReference type="EMBL" id="ML769701">
    <property type="protein sequence ID" value="KAE9389341.1"/>
    <property type="molecule type" value="Genomic_DNA"/>
</dbReference>
<protein>
    <submittedName>
        <fullName evidence="1">Uncharacterized protein</fullName>
    </submittedName>
</protein>
<reference evidence="1" key="1">
    <citation type="journal article" date="2019" name="Environ. Microbiol.">
        <title>Fungal ecological strategies reflected in gene transcription - a case study of two litter decomposers.</title>
        <authorList>
            <person name="Barbi F."/>
            <person name="Kohler A."/>
            <person name="Barry K."/>
            <person name="Baskaran P."/>
            <person name="Daum C."/>
            <person name="Fauchery L."/>
            <person name="Ihrmark K."/>
            <person name="Kuo A."/>
            <person name="LaButti K."/>
            <person name="Lipzen A."/>
            <person name="Morin E."/>
            <person name="Grigoriev I.V."/>
            <person name="Henrissat B."/>
            <person name="Lindahl B."/>
            <person name="Martin F."/>
        </authorList>
    </citation>
    <scope>NUCLEOTIDE SEQUENCE</scope>
    <source>
        <strain evidence="1">JB14</strain>
    </source>
</reference>
<name>A0A6A4GU91_9AGAR</name>